<dbReference type="Proteomes" id="UP000594464">
    <property type="component" value="Chromosome"/>
</dbReference>
<dbReference type="InterPro" id="IPR003423">
    <property type="entry name" value="OMP_efflux"/>
</dbReference>
<evidence type="ECO:0000313" key="4">
    <source>
        <dbReference type="Proteomes" id="UP000594464"/>
    </source>
</evidence>
<evidence type="ECO:0000256" key="2">
    <source>
        <dbReference type="SAM" id="SignalP"/>
    </source>
</evidence>
<dbReference type="Gene3D" id="1.20.1600.10">
    <property type="entry name" value="Outer membrane efflux proteins (OEP)"/>
    <property type="match status" value="1"/>
</dbReference>
<evidence type="ECO:0000256" key="1">
    <source>
        <dbReference type="ARBA" id="ARBA00007613"/>
    </source>
</evidence>
<dbReference type="Pfam" id="PF02321">
    <property type="entry name" value="OEP"/>
    <property type="match status" value="2"/>
</dbReference>
<sequence length="424" mass="48135">MRSFSAFLLFTLALFTPIQAVGGEPHPFKEVLQNFISTALQSNPGVLEIQSRIKASKEVPSQASSLDDPMLRFGLMNMPTDSFDFSQEMMTQKTVTVSQALPFPGKLALRAEIAEKDVFINERDLDEVRLGLVRSVKHSFFELCFVLTATEITLQNKKLLEQFVSIAETKYSVGKGIQQDVLKAQVELTKILDQLIVLEKLASLEKARLNTLMNRLPQEPLTIPHGIAKSSFKFSVEELQAMADANRPLLSKIQIVRERYETSKRLAEKEFYPNFNVGVQYGQREDGLVSERADMVSAFVGINIPIWFESKQSRKVAETAHQVNMLREAYNKEKNEIYFKVKELVDKEAQITKTLQLIQTGILPQAKQSLESALAGYSVDKVDFLTLLSNQVTLFNWDIRYHRELADYEKNLAEIENVVGKNLF</sequence>
<feature type="chain" id="PRO_5032343001" evidence="2">
    <location>
        <begin position="21"/>
        <end position="424"/>
    </location>
</feature>
<proteinExistence type="inferred from homology"/>
<organism evidence="3 4">
    <name type="scientific">Candidatus Nitrohelix vancouverensis</name>
    <dbReference type="NCBI Taxonomy" id="2705534"/>
    <lineage>
        <taxon>Bacteria</taxon>
        <taxon>Pseudomonadati</taxon>
        <taxon>Nitrospinota/Tectimicrobiota group</taxon>
        <taxon>Nitrospinota</taxon>
        <taxon>Nitrospinia</taxon>
        <taxon>Nitrospinales</taxon>
        <taxon>Nitrospinaceae</taxon>
        <taxon>Candidatus Nitrohelix</taxon>
    </lineage>
</organism>
<dbReference type="PANTHER" id="PTHR30203">
    <property type="entry name" value="OUTER MEMBRANE CATION EFFLUX PROTEIN"/>
    <property type="match status" value="1"/>
</dbReference>
<keyword evidence="2" id="KW-0732">Signal</keyword>
<name>A0A7T0C0C6_9BACT</name>
<dbReference type="GO" id="GO:0015562">
    <property type="term" value="F:efflux transmembrane transporter activity"/>
    <property type="evidence" value="ECO:0007669"/>
    <property type="project" value="InterPro"/>
</dbReference>
<reference evidence="4" key="1">
    <citation type="submission" date="2020-02" db="EMBL/GenBank/DDBJ databases">
        <title>Genomic and physiological characterization of two novel Nitrospinaceae genera.</title>
        <authorList>
            <person name="Mueller A.J."/>
            <person name="Jung M.-Y."/>
            <person name="Strachan C.R."/>
            <person name="Herbold C.W."/>
            <person name="Kirkegaard R.H."/>
            <person name="Daims H."/>
        </authorList>
    </citation>
    <scope>NUCLEOTIDE SEQUENCE [LARGE SCALE GENOMIC DNA]</scope>
</reference>
<dbReference type="KEGG" id="nva:G3M78_01850"/>
<accession>A0A7T0C0C6</accession>
<dbReference type="SUPFAM" id="SSF56954">
    <property type="entry name" value="Outer membrane efflux proteins (OEP)"/>
    <property type="match status" value="1"/>
</dbReference>
<feature type="signal peptide" evidence="2">
    <location>
        <begin position="1"/>
        <end position="20"/>
    </location>
</feature>
<dbReference type="AlphaFoldDB" id="A0A7T0C0C6"/>
<dbReference type="InterPro" id="IPR010131">
    <property type="entry name" value="MdtP/NodT-like"/>
</dbReference>
<dbReference type="EMBL" id="CP048620">
    <property type="protein sequence ID" value="QPJ64208.1"/>
    <property type="molecule type" value="Genomic_DNA"/>
</dbReference>
<protein>
    <submittedName>
        <fullName evidence="3">TolC family protein</fullName>
    </submittedName>
</protein>
<evidence type="ECO:0000313" key="3">
    <source>
        <dbReference type="EMBL" id="QPJ64208.1"/>
    </source>
</evidence>
<gene>
    <name evidence="3" type="ORF">G3M78_01850</name>
</gene>
<comment type="similarity">
    <text evidence="1">Belongs to the outer membrane factor (OMF) (TC 1.B.17) family.</text>
</comment>
<dbReference type="PANTHER" id="PTHR30203:SF24">
    <property type="entry name" value="BLR4935 PROTEIN"/>
    <property type="match status" value="1"/>
</dbReference>